<sequence>MSYGNLLVPVVLRKLPSKIRQNLARTHGGDDWTLGDLRKAIGHELSILEAGSNTDEDWEGGGQIIDPPGDFSMLAVQELGIRGVFIPFTETLLKSYQELQKLETYHKKYCKSYKKNKLKKPTEDFYVPNAQFCDLLNMLMAFPKFTLIKMLADASSPAKSNWLRYVNCARNVREENVFSFGCDGLVFYMTTKDVEPNTELLTWYGENDGRFLGITRLHPVFTINVANVKCKAGFENVGQWCFSFYLVGKSLSDSIEICTKAGGNMVLMDEYRKIEMLRKHMKEKGLIHKLTVQNRELPVNFNGNGRARLTTPSGFFIAKSPIPSAGYGAWTKTRVRKYTVLGEYEGEEHKIEGNSPYSWVIYEDKKKEKRHFIDASSPAKSNWLRYINCARNVWEENVYSFVCDNLVFYMTTKEVEPNTEFLTWYGRNDGLMLGITKLHPVCRMYKNYRMAKPSKITYIPNKKLRVNFLENQRANLTTPTGFVVEPSSITGAGLGAWAKKRVRMYTVIGEYEGEEHRNEEFISHYQWTIPEIEQAMSYYIDAASPAKSNWLRYVNCARNVHEENLKPIICDGLVFYMTSKDVEPDTELLVWYGTEYGKHLGITRMHPSDELDLKSTFYIRVYYSPQAPDSTLYSFNSHVSNRPNSSETNNGILNKTYFGMLDSYRVLGEYEGEEHKHEGDTSYSWIVSWLGH</sequence>
<keyword evidence="2" id="KW-0804">Transcription</keyword>
<dbReference type="InterPro" id="IPR001214">
    <property type="entry name" value="SET_dom"/>
</dbReference>
<dbReference type="InParanoid" id="K1RHD7"/>
<dbReference type="GO" id="GO:0032259">
    <property type="term" value="P:methylation"/>
    <property type="evidence" value="ECO:0007669"/>
    <property type="project" value="UniProtKB-KW"/>
</dbReference>
<proteinExistence type="predicted"/>
<protein>
    <submittedName>
        <fullName evidence="3">Histone-lysine N-methyltransferase PRDM9</fullName>
    </submittedName>
</protein>
<dbReference type="InterPro" id="IPR016187">
    <property type="entry name" value="CTDL_fold"/>
</dbReference>
<reference evidence="3" key="1">
    <citation type="journal article" date="2012" name="Nature">
        <title>The oyster genome reveals stress adaptation and complexity of shell formation.</title>
        <authorList>
            <person name="Zhang G."/>
            <person name="Fang X."/>
            <person name="Guo X."/>
            <person name="Li L."/>
            <person name="Luo R."/>
            <person name="Xu F."/>
            <person name="Yang P."/>
            <person name="Zhang L."/>
            <person name="Wang X."/>
            <person name="Qi H."/>
            <person name="Xiong Z."/>
            <person name="Que H."/>
            <person name="Xie Y."/>
            <person name="Holland P.W."/>
            <person name="Paps J."/>
            <person name="Zhu Y."/>
            <person name="Wu F."/>
            <person name="Chen Y."/>
            <person name="Wang J."/>
            <person name="Peng C."/>
            <person name="Meng J."/>
            <person name="Yang L."/>
            <person name="Liu J."/>
            <person name="Wen B."/>
            <person name="Zhang N."/>
            <person name="Huang Z."/>
            <person name="Zhu Q."/>
            <person name="Feng Y."/>
            <person name="Mount A."/>
            <person name="Hedgecock D."/>
            <person name="Xu Z."/>
            <person name="Liu Y."/>
            <person name="Domazet-Loso T."/>
            <person name="Du Y."/>
            <person name="Sun X."/>
            <person name="Zhang S."/>
            <person name="Liu B."/>
            <person name="Cheng P."/>
            <person name="Jiang X."/>
            <person name="Li J."/>
            <person name="Fan D."/>
            <person name="Wang W."/>
            <person name="Fu W."/>
            <person name="Wang T."/>
            <person name="Wang B."/>
            <person name="Zhang J."/>
            <person name="Peng Z."/>
            <person name="Li Y."/>
            <person name="Li N."/>
            <person name="Wang J."/>
            <person name="Chen M."/>
            <person name="He Y."/>
            <person name="Tan F."/>
            <person name="Song X."/>
            <person name="Zheng Q."/>
            <person name="Huang R."/>
            <person name="Yang H."/>
            <person name="Du X."/>
            <person name="Chen L."/>
            <person name="Yang M."/>
            <person name="Gaffney P.M."/>
            <person name="Wang S."/>
            <person name="Luo L."/>
            <person name="She Z."/>
            <person name="Ming Y."/>
            <person name="Huang W."/>
            <person name="Zhang S."/>
            <person name="Huang B."/>
            <person name="Zhang Y."/>
            <person name="Qu T."/>
            <person name="Ni P."/>
            <person name="Miao G."/>
            <person name="Wang J."/>
            <person name="Wang Q."/>
            <person name="Steinberg C.E."/>
            <person name="Wang H."/>
            <person name="Li N."/>
            <person name="Qian L."/>
            <person name="Zhang G."/>
            <person name="Li Y."/>
            <person name="Yang H."/>
            <person name="Liu X."/>
            <person name="Wang J."/>
            <person name="Yin Y."/>
            <person name="Wang J."/>
        </authorList>
    </citation>
    <scope>NUCLEOTIDE SEQUENCE [LARGE SCALE GENOMIC DNA]</scope>
    <source>
        <strain evidence="3">05x7-T-G4-1.051#20</strain>
    </source>
</reference>
<dbReference type="EMBL" id="JH819176">
    <property type="protein sequence ID" value="EKC33541.1"/>
    <property type="molecule type" value="Genomic_DNA"/>
</dbReference>
<dbReference type="SMART" id="SM00317">
    <property type="entry name" value="SET"/>
    <property type="match status" value="2"/>
</dbReference>
<dbReference type="InterPro" id="IPR046341">
    <property type="entry name" value="SET_dom_sf"/>
</dbReference>
<dbReference type="HOGENOM" id="CLU_398094_0_0_1"/>
<dbReference type="AlphaFoldDB" id="K1RHD7"/>
<dbReference type="InterPro" id="IPR050331">
    <property type="entry name" value="Zinc_finger"/>
</dbReference>
<dbReference type="GO" id="GO:0008168">
    <property type="term" value="F:methyltransferase activity"/>
    <property type="evidence" value="ECO:0007669"/>
    <property type="project" value="UniProtKB-KW"/>
</dbReference>
<organism evidence="3">
    <name type="scientific">Magallana gigas</name>
    <name type="common">Pacific oyster</name>
    <name type="synonym">Crassostrea gigas</name>
    <dbReference type="NCBI Taxonomy" id="29159"/>
    <lineage>
        <taxon>Eukaryota</taxon>
        <taxon>Metazoa</taxon>
        <taxon>Spiralia</taxon>
        <taxon>Lophotrochozoa</taxon>
        <taxon>Mollusca</taxon>
        <taxon>Bivalvia</taxon>
        <taxon>Autobranchia</taxon>
        <taxon>Pteriomorphia</taxon>
        <taxon>Ostreida</taxon>
        <taxon>Ostreoidea</taxon>
        <taxon>Ostreidae</taxon>
        <taxon>Magallana</taxon>
    </lineage>
</organism>
<dbReference type="Gene3D" id="2.170.270.10">
    <property type="entry name" value="SET domain"/>
    <property type="match status" value="3"/>
</dbReference>
<dbReference type="SUPFAM" id="SSF82199">
    <property type="entry name" value="SET domain"/>
    <property type="match status" value="2"/>
</dbReference>
<evidence type="ECO:0000256" key="2">
    <source>
        <dbReference type="ARBA" id="ARBA00023163"/>
    </source>
</evidence>
<dbReference type="PROSITE" id="PS50280">
    <property type="entry name" value="SET"/>
    <property type="match status" value="1"/>
</dbReference>
<evidence type="ECO:0000313" key="3">
    <source>
        <dbReference type="EMBL" id="EKC33541.1"/>
    </source>
</evidence>
<name>K1RHD7_MAGGI</name>
<dbReference type="PANTHER" id="PTHR16515">
    <property type="entry name" value="PR DOMAIN ZINC FINGER PROTEIN"/>
    <property type="match status" value="1"/>
</dbReference>
<keyword evidence="3" id="KW-0489">Methyltransferase</keyword>
<accession>K1RHD7</accession>
<gene>
    <name evidence="3" type="ORF">CGI_10016008</name>
</gene>
<dbReference type="SUPFAM" id="SSF56436">
    <property type="entry name" value="C-type lectin-like"/>
    <property type="match status" value="1"/>
</dbReference>
<dbReference type="Pfam" id="PF21549">
    <property type="entry name" value="PRDM2_PR"/>
    <property type="match status" value="3"/>
</dbReference>
<evidence type="ECO:0000256" key="1">
    <source>
        <dbReference type="ARBA" id="ARBA00023015"/>
    </source>
</evidence>
<dbReference type="GO" id="GO:0005634">
    <property type="term" value="C:nucleus"/>
    <property type="evidence" value="ECO:0007669"/>
    <property type="project" value="TreeGrafter"/>
</dbReference>
<keyword evidence="1" id="KW-0805">Transcription regulation</keyword>
<dbReference type="GO" id="GO:0010468">
    <property type="term" value="P:regulation of gene expression"/>
    <property type="evidence" value="ECO:0007669"/>
    <property type="project" value="TreeGrafter"/>
</dbReference>
<dbReference type="PANTHER" id="PTHR16515:SF56">
    <property type="entry name" value="GDNF-INDUCIBLE ZINC FINGER PROTEIN 1"/>
    <property type="match status" value="1"/>
</dbReference>
<keyword evidence="3" id="KW-0808">Transferase</keyword>